<comment type="caution">
    <text evidence="2">The sequence shown here is derived from an EMBL/GenBank/DDBJ whole genome shotgun (WGS) entry which is preliminary data.</text>
</comment>
<proteinExistence type="predicted"/>
<name>A0ABT0D172_9HYPH</name>
<reference evidence="2 3" key="1">
    <citation type="submission" date="2022-03" db="EMBL/GenBank/DDBJ databases">
        <title>Rhizobium SSM4.3 sp. nov., isolated from Sediment (Gouqi Island).</title>
        <authorList>
            <person name="Chen G."/>
        </authorList>
    </citation>
    <scope>NUCLEOTIDE SEQUENCE [LARGE SCALE GENOMIC DNA]</scope>
    <source>
        <strain evidence="2 3">SSM4.3</strain>
    </source>
</reference>
<dbReference type="Proteomes" id="UP001522662">
    <property type="component" value="Unassembled WGS sequence"/>
</dbReference>
<organism evidence="2 3">
    <name type="scientific">Peteryoungia algae</name>
    <dbReference type="NCBI Taxonomy" id="2919917"/>
    <lineage>
        <taxon>Bacteria</taxon>
        <taxon>Pseudomonadati</taxon>
        <taxon>Pseudomonadota</taxon>
        <taxon>Alphaproteobacteria</taxon>
        <taxon>Hyphomicrobiales</taxon>
        <taxon>Rhizobiaceae</taxon>
        <taxon>Peteryoungia</taxon>
    </lineage>
</organism>
<feature type="chain" id="PRO_5046507190" description="VCBS repeat-containing protein" evidence="1">
    <location>
        <begin position="22"/>
        <end position="271"/>
    </location>
</feature>
<evidence type="ECO:0000313" key="2">
    <source>
        <dbReference type="EMBL" id="MCJ8239167.1"/>
    </source>
</evidence>
<accession>A0ABT0D172</accession>
<evidence type="ECO:0000256" key="1">
    <source>
        <dbReference type="SAM" id="SignalP"/>
    </source>
</evidence>
<protein>
    <recommendedName>
        <fullName evidence="4">VCBS repeat-containing protein</fullName>
    </recommendedName>
</protein>
<keyword evidence="3" id="KW-1185">Reference proteome</keyword>
<evidence type="ECO:0008006" key="4">
    <source>
        <dbReference type="Google" id="ProtNLM"/>
    </source>
</evidence>
<gene>
    <name evidence="2" type="ORF">MKJ03_12575</name>
</gene>
<feature type="signal peptide" evidence="1">
    <location>
        <begin position="1"/>
        <end position="21"/>
    </location>
</feature>
<dbReference type="SUPFAM" id="SSF69318">
    <property type="entry name" value="Integrin alpha N-terminal domain"/>
    <property type="match status" value="1"/>
</dbReference>
<sequence>MWKAGLLISIACTVAAGSASAQDTRKLPDGEISRLGTNSAWLVGPTGVYGHAALGDAIEAAGFVIERNGVKLYFRLPADQVFEDRRVRLADVNADGSPEALIVRAHLTQGASLALYTIKGDRIELMADSAPIGHRNRWLNPVGIADFSGTGELFIAAVVTPHLSGSLRFYRIEGKRLVDLGGIDGVTNHINGSRNLDLSHVADLDGDGSVEIVLPSLDRTRLVAVSFHQEQAVITNDWSVPSPIERMAAVSDSTLQLELANGQRMTVELQK</sequence>
<keyword evidence="1" id="KW-0732">Signal</keyword>
<dbReference type="RefSeq" id="WP_245136870.1">
    <property type="nucleotide sequence ID" value="NZ_CP128477.1"/>
</dbReference>
<dbReference type="EMBL" id="JALAYX010000003">
    <property type="protein sequence ID" value="MCJ8239167.1"/>
    <property type="molecule type" value="Genomic_DNA"/>
</dbReference>
<evidence type="ECO:0000313" key="3">
    <source>
        <dbReference type="Proteomes" id="UP001522662"/>
    </source>
</evidence>
<dbReference type="InterPro" id="IPR028994">
    <property type="entry name" value="Integrin_alpha_N"/>
</dbReference>